<evidence type="ECO:0000256" key="1">
    <source>
        <dbReference type="SAM" id="MobiDB-lite"/>
    </source>
</evidence>
<sequence length="128" mass="14072">MWTVIKAWPAALLAAVLLGGTYGAGYVRAKHTCTAETTQMQLTHTAQRLAAEQEYGVKLAAAAAEKQHWYDLSQRQSKELAEAQAELEKSRNTLQEQTRAAVDKDGSSFNGIGPNSLHLYKRAFGYTD</sequence>
<dbReference type="RefSeq" id="WP_074897809.1">
    <property type="nucleotide sequence ID" value="NZ_CP031252.1"/>
</dbReference>
<feature type="region of interest" description="Disordered" evidence="1">
    <location>
        <begin position="81"/>
        <end position="112"/>
    </location>
</feature>
<accession>A0A378TWK6</accession>
<proteinExistence type="predicted"/>
<dbReference type="Proteomes" id="UP000254927">
    <property type="component" value="Unassembled WGS sequence"/>
</dbReference>
<reference evidence="2 3" key="1">
    <citation type="submission" date="2018-06" db="EMBL/GenBank/DDBJ databases">
        <authorList>
            <consortium name="Pathogen Informatics"/>
            <person name="Doyle S."/>
        </authorList>
    </citation>
    <scope>NUCLEOTIDE SEQUENCE [LARGE SCALE GENOMIC DNA]</scope>
    <source>
        <strain evidence="2 3">NCTC10660</strain>
    </source>
</reference>
<evidence type="ECO:0000313" key="2">
    <source>
        <dbReference type="EMBL" id="STZ66804.1"/>
    </source>
</evidence>
<evidence type="ECO:0000313" key="3">
    <source>
        <dbReference type="Proteomes" id="UP000254927"/>
    </source>
</evidence>
<protein>
    <submittedName>
        <fullName evidence="2">Phage associated protein</fullName>
    </submittedName>
</protein>
<dbReference type="AlphaFoldDB" id="A0A378TWK6"/>
<organism evidence="2 3">
    <name type="scientific">Neisseria elongata</name>
    <dbReference type="NCBI Taxonomy" id="495"/>
    <lineage>
        <taxon>Bacteria</taxon>
        <taxon>Pseudomonadati</taxon>
        <taxon>Pseudomonadota</taxon>
        <taxon>Betaproteobacteria</taxon>
        <taxon>Neisseriales</taxon>
        <taxon>Neisseriaceae</taxon>
        <taxon>Neisseria</taxon>
    </lineage>
</organism>
<feature type="compositionally biased region" description="Basic and acidic residues" evidence="1">
    <location>
        <begin position="81"/>
        <end position="91"/>
    </location>
</feature>
<dbReference type="EMBL" id="UGQW01000002">
    <property type="protein sequence ID" value="STZ66804.1"/>
    <property type="molecule type" value="Genomic_DNA"/>
</dbReference>
<gene>
    <name evidence="2" type="ORF">NCTC10660_00265</name>
</gene>
<dbReference type="GeneID" id="93351281"/>
<name>A0A378TWK6_NEIEL</name>